<dbReference type="SMART" id="SM00248">
    <property type="entry name" value="ANK"/>
    <property type="match status" value="6"/>
</dbReference>
<accession>A0A061IE64</accession>
<reference evidence="5" key="1">
    <citation type="journal article" date="2013" name="Nat. Biotechnol.">
        <title>Chinese hamster genome sequenced from sorted chromosomes.</title>
        <authorList>
            <person name="Brinkrolf K."/>
            <person name="Rupp O."/>
            <person name="Laux H."/>
            <person name="Kollin F."/>
            <person name="Ernst W."/>
            <person name="Linke B."/>
            <person name="Kofler R."/>
            <person name="Romand S."/>
            <person name="Hesse F."/>
            <person name="Budach W.E."/>
            <person name="Galosy S."/>
            <person name="Muller D."/>
            <person name="Noll T."/>
            <person name="Wienberg J."/>
            <person name="Jostock T."/>
            <person name="Leonard M."/>
            <person name="Grillari J."/>
            <person name="Tauch A."/>
            <person name="Goesmann A."/>
            <person name="Helk B."/>
            <person name="Mott J.E."/>
            <person name="Puhler A."/>
            <person name="Borth N."/>
        </authorList>
    </citation>
    <scope>NUCLEOTIDE SEQUENCE [LARGE SCALE GENOMIC DNA]</scope>
    <source>
        <strain evidence="5">17A/GY</strain>
    </source>
</reference>
<dbReference type="Gene3D" id="1.25.40.20">
    <property type="entry name" value="Ankyrin repeat-containing domain"/>
    <property type="match status" value="2"/>
</dbReference>
<dbReference type="InterPro" id="IPR036770">
    <property type="entry name" value="Ankyrin_rpt-contain_sf"/>
</dbReference>
<evidence type="ECO:0000313" key="5">
    <source>
        <dbReference type="Proteomes" id="UP000030759"/>
    </source>
</evidence>
<dbReference type="EMBL" id="KE672985">
    <property type="protein sequence ID" value="ERE78816.1"/>
    <property type="molecule type" value="Genomic_DNA"/>
</dbReference>
<feature type="repeat" description="ANK" evidence="1">
    <location>
        <begin position="693"/>
        <end position="725"/>
    </location>
</feature>
<dbReference type="PANTHER" id="PTHR24147">
    <property type="entry name" value="ANKYRIN REPEAT DOMAIN 36-RELATED"/>
    <property type="match status" value="1"/>
</dbReference>
<dbReference type="Pfam" id="PF00023">
    <property type="entry name" value="Ank"/>
    <property type="match status" value="1"/>
</dbReference>
<sequence length="797" mass="91199">MKKFLTIFSQRRSSSVSSTSQRPRCRHRATRHHSTTQPPKYEAYGKIHKAARLGDVARVQCRLELAKNGANDRDRNSRTPLHYACAHGHPDVVTLLLDWNCDIDLCDSYNSTPLIKASQYDHEECMTILLEHGANPNATDNSGSTALHYAVFIENISMTTKLLEYNADANITNKVTEKTEKHNVNKVDTSENLNFGAAASALQIQDEKAEDQQITVENQVNDGSVMETFEAKNKVKEISNTFDPNKFVLPYERNSKDCEMLSFDKILSLIEQLMRDSKDSPSLMRISSALHSYRKSLELKTHDFELLQERHKNLKINLSAIQKKVSKTVKGKLKVDTENTKLKAEMHNLRLKLENSDLQATTKYQAEETEQTQETQNELIQTLTQSLEDGNKRNSELQKEITRLKLENSDLQATTKHQAEESEQIQTTQTSEITTLLIRQNALIQLLTHNFEYRKRTNSELEKEVTRFKKQSDECENGEPAVFSASSTIHWEKEKRQAVPDKYKEQVMKMKQSIKDMQKEILGMKSREHSTKVSLEMYKQFYIAELNAREVLKEEHANLSSTNKRLQHENSRLAFEITKYRHVYNHEDRDSATTGISDGNLQNDFWTLQNRNTCWKPLFPNESLESPLGGKTCWVCLGKVSQVQNLLGKEKCIVNDRDNDNRTALHFASCYGFPNIVDILVKNNCEINALDNEKTTPLIKAVQMCEEAIVSLLLQHGADPNIKDTNDNKALHYAVYVNKPSVADVLLSYGANIEEKMKHMIQKTSLSTELSLNLLRELPYLHHSGIHVITKSSTFRH</sequence>
<dbReference type="Pfam" id="PF12001">
    <property type="entry name" value="DUF3496"/>
    <property type="match status" value="1"/>
</dbReference>
<dbReference type="AlphaFoldDB" id="A0A061IE64"/>
<name>A0A061IE64_CRIGR</name>
<gene>
    <name evidence="4" type="ORF">H671_3g10063</name>
</gene>
<feature type="domain" description="DUF3496" evidence="3">
    <location>
        <begin position="509"/>
        <end position="592"/>
    </location>
</feature>
<feature type="compositionally biased region" description="Low complexity" evidence="2">
    <location>
        <begin position="9"/>
        <end position="22"/>
    </location>
</feature>
<evidence type="ECO:0000313" key="4">
    <source>
        <dbReference type="EMBL" id="ERE78816.1"/>
    </source>
</evidence>
<dbReference type="Proteomes" id="UP000030759">
    <property type="component" value="Unassembled WGS sequence"/>
</dbReference>
<dbReference type="PRINTS" id="PR01415">
    <property type="entry name" value="ANKYRIN"/>
</dbReference>
<feature type="repeat" description="ANK" evidence="1">
    <location>
        <begin position="76"/>
        <end position="108"/>
    </location>
</feature>
<feature type="repeat" description="ANK" evidence="1">
    <location>
        <begin position="109"/>
        <end position="141"/>
    </location>
</feature>
<dbReference type="SUPFAM" id="SSF48403">
    <property type="entry name" value="Ankyrin repeat"/>
    <property type="match status" value="2"/>
</dbReference>
<evidence type="ECO:0000256" key="1">
    <source>
        <dbReference type="PROSITE-ProRule" id="PRU00023"/>
    </source>
</evidence>
<feature type="repeat" description="ANK" evidence="1">
    <location>
        <begin position="142"/>
        <end position="174"/>
    </location>
</feature>
<dbReference type="PROSITE" id="PS50088">
    <property type="entry name" value="ANK_REPEAT"/>
    <property type="match status" value="6"/>
</dbReference>
<dbReference type="PANTHER" id="PTHR24147:SF64">
    <property type="entry name" value="ANKYRIN REPEAT DOMAIN-CONTAINING PROTEIN 19-RELATED"/>
    <property type="match status" value="1"/>
</dbReference>
<dbReference type="InterPro" id="IPR002110">
    <property type="entry name" value="Ankyrin_rpt"/>
</dbReference>
<feature type="region of interest" description="Disordered" evidence="2">
    <location>
        <begin position="408"/>
        <end position="427"/>
    </location>
</feature>
<dbReference type="Pfam" id="PF12796">
    <property type="entry name" value="Ank_2"/>
    <property type="match status" value="2"/>
</dbReference>
<dbReference type="InterPro" id="IPR050657">
    <property type="entry name" value="Ankyrin_repeat_domain"/>
</dbReference>
<dbReference type="Pfam" id="PF13637">
    <property type="entry name" value="Ank_4"/>
    <property type="match status" value="1"/>
</dbReference>
<keyword evidence="1" id="KW-0040">ANK repeat</keyword>
<feature type="repeat" description="ANK" evidence="1">
    <location>
        <begin position="726"/>
        <end position="758"/>
    </location>
</feature>
<organism evidence="4 5">
    <name type="scientific">Cricetulus griseus</name>
    <name type="common">Chinese hamster</name>
    <name type="synonym">Cricetulus barabensis griseus</name>
    <dbReference type="NCBI Taxonomy" id="10029"/>
    <lineage>
        <taxon>Eukaryota</taxon>
        <taxon>Metazoa</taxon>
        <taxon>Chordata</taxon>
        <taxon>Craniata</taxon>
        <taxon>Vertebrata</taxon>
        <taxon>Euteleostomi</taxon>
        <taxon>Mammalia</taxon>
        <taxon>Eutheria</taxon>
        <taxon>Euarchontoglires</taxon>
        <taxon>Glires</taxon>
        <taxon>Rodentia</taxon>
        <taxon>Myomorpha</taxon>
        <taxon>Muroidea</taxon>
        <taxon>Cricetidae</taxon>
        <taxon>Cricetinae</taxon>
        <taxon>Cricetulus</taxon>
    </lineage>
</organism>
<evidence type="ECO:0000256" key="2">
    <source>
        <dbReference type="SAM" id="MobiDB-lite"/>
    </source>
</evidence>
<dbReference type="InterPro" id="IPR021885">
    <property type="entry name" value="DUF3496"/>
</dbReference>
<dbReference type="PROSITE" id="PS50297">
    <property type="entry name" value="ANK_REP_REGION"/>
    <property type="match status" value="6"/>
</dbReference>
<evidence type="ECO:0000259" key="3">
    <source>
        <dbReference type="Pfam" id="PF12001"/>
    </source>
</evidence>
<proteinExistence type="predicted"/>
<feature type="compositionally biased region" description="Basic residues" evidence="2">
    <location>
        <begin position="23"/>
        <end position="34"/>
    </location>
</feature>
<feature type="repeat" description="ANK" evidence="1">
    <location>
        <begin position="660"/>
        <end position="692"/>
    </location>
</feature>
<feature type="region of interest" description="Disordered" evidence="2">
    <location>
        <begin position="1"/>
        <end position="39"/>
    </location>
</feature>
<protein>
    <submittedName>
        <fullName evidence="4">Ankyrin repeat domain-containing protein 26</fullName>
    </submittedName>
</protein>